<evidence type="ECO:0000256" key="1">
    <source>
        <dbReference type="SAM" id="SignalP"/>
    </source>
</evidence>
<organism evidence="2 3">
    <name type="scientific">Jeotgalibacillus proteolyticus</name>
    <dbReference type="NCBI Taxonomy" id="2082395"/>
    <lineage>
        <taxon>Bacteria</taxon>
        <taxon>Bacillati</taxon>
        <taxon>Bacillota</taxon>
        <taxon>Bacilli</taxon>
        <taxon>Bacillales</taxon>
        <taxon>Caryophanaceae</taxon>
        <taxon>Jeotgalibacillus</taxon>
    </lineage>
</organism>
<gene>
    <name evidence="2" type="ORF">C4B60_02745</name>
</gene>
<comment type="caution">
    <text evidence="2">The sequence shown here is derived from an EMBL/GenBank/DDBJ whole genome shotgun (WGS) entry which is preliminary data.</text>
</comment>
<dbReference type="PROSITE" id="PS51257">
    <property type="entry name" value="PROKAR_LIPOPROTEIN"/>
    <property type="match status" value="1"/>
</dbReference>
<name>A0A2S5GHD0_9BACL</name>
<dbReference type="AlphaFoldDB" id="A0A2S5GHD0"/>
<evidence type="ECO:0000313" key="2">
    <source>
        <dbReference type="EMBL" id="PPA72311.1"/>
    </source>
</evidence>
<dbReference type="EMBL" id="PREZ01000001">
    <property type="protein sequence ID" value="PPA72311.1"/>
    <property type="molecule type" value="Genomic_DNA"/>
</dbReference>
<proteinExistence type="predicted"/>
<keyword evidence="1" id="KW-0732">Signal</keyword>
<protein>
    <submittedName>
        <fullName evidence="2">Sporulation protein</fullName>
    </submittedName>
</protein>
<sequence length="143" mass="16787">MKGFQRCLTLLLLMLLSGCALFQEVGTADMVIHDGHQDMVTTIKDHVEKTEELYDTIVIAAEDQILVSYKVHHLNRFKMKSIEKKLEKWLQEKYPDKTVDLSSDYKIFLESHKLMTKWKNNEVTKEEAEKKLDKIVKLKNEMT</sequence>
<evidence type="ECO:0000313" key="3">
    <source>
        <dbReference type="Proteomes" id="UP000239047"/>
    </source>
</evidence>
<keyword evidence="3" id="KW-1185">Reference proteome</keyword>
<feature type="chain" id="PRO_5039223431" evidence="1">
    <location>
        <begin position="23"/>
        <end position="143"/>
    </location>
</feature>
<reference evidence="2 3" key="1">
    <citation type="submission" date="2018-02" db="EMBL/GenBank/DDBJ databases">
        <title>Jeotgalibacillus proteolyticum sp. nov. a protease producing bacterium isolated from ocean sediments of Laizhou Bay.</title>
        <authorList>
            <person name="Li Y."/>
        </authorList>
    </citation>
    <scope>NUCLEOTIDE SEQUENCE [LARGE SCALE GENOMIC DNA]</scope>
    <source>
        <strain evidence="2 3">22-7</strain>
    </source>
</reference>
<dbReference type="Proteomes" id="UP000239047">
    <property type="component" value="Unassembled WGS sequence"/>
</dbReference>
<feature type="signal peptide" evidence="1">
    <location>
        <begin position="1"/>
        <end position="22"/>
    </location>
</feature>
<accession>A0A2S5GHD0</accession>